<keyword evidence="1" id="KW-0805">Transcription regulation</keyword>
<keyword evidence="3" id="KW-0804">Transcription</keyword>
<dbReference type="RefSeq" id="WP_189681577.1">
    <property type="nucleotide sequence ID" value="NZ_BNCJ01000013.1"/>
</dbReference>
<dbReference type="InterPro" id="IPR036390">
    <property type="entry name" value="WH_DNA-bd_sf"/>
</dbReference>
<reference evidence="5" key="1">
    <citation type="journal article" date="2014" name="Int. J. Syst. Evol. Microbiol.">
        <title>Complete genome sequence of Corynebacterium casei LMG S-19264T (=DSM 44701T), isolated from a smear-ripened cheese.</title>
        <authorList>
            <consortium name="US DOE Joint Genome Institute (JGI-PGF)"/>
            <person name="Walter F."/>
            <person name="Albersmeier A."/>
            <person name="Kalinowski J."/>
            <person name="Ruckert C."/>
        </authorList>
    </citation>
    <scope>NUCLEOTIDE SEQUENCE</scope>
    <source>
        <strain evidence="5">KCTC 42650</strain>
    </source>
</reference>
<evidence type="ECO:0000313" key="5">
    <source>
        <dbReference type="EMBL" id="GHF62060.1"/>
    </source>
</evidence>
<dbReference type="SMART" id="SM00345">
    <property type="entry name" value="HTH_GNTR"/>
    <property type="match status" value="1"/>
</dbReference>
<dbReference type="GO" id="GO:0003700">
    <property type="term" value="F:DNA-binding transcription factor activity"/>
    <property type="evidence" value="ECO:0007669"/>
    <property type="project" value="InterPro"/>
</dbReference>
<dbReference type="PANTHER" id="PTHR44846:SF1">
    <property type="entry name" value="MANNOSYL-D-GLYCERATE TRANSPORT_METABOLISM SYSTEM REPRESSOR MNGR-RELATED"/>
    <property type="match status" value="1"/>
</dbReference>
<feature type="domain" description="HTH gntR-type" evidence="4">
    <location>
        <begin position="1"/>
        <end position="69"/>
    </location>
</feature>
<dbReference type="InterPro" id="IPR036388">
    <property type="entry name" value="WH-like_DNA-bd_sf"/>
</dbReference>
<evidence type="ECO:0000259" key="4">
    <source>
        <dbReference type="PROSITE" id="PS50949"/>
    </source>
</evidence>
<keyword evidence="2" id="KW-0238">DNA-binding</keyword>
<dbReference type="PANTHER" id="PTHR44846">
    <property type="entry name" value="MANNOSYL-D-GLYCERATE TRANSPORT/METABOLISM SYSTEM REPRESSOR MNGR-RELATED"/>
    <property type="match status" value="1"/>
</dbReference>
<dbReference type="GO" id="GO:0045892">
    <property type="term" value="P:negative regulation of DNA-templated transcription"/>
    <property type="evidence" value="ECO:0007669"/>
    <property type="project" value="TreeGrafter"/>
</dbReference>
<dbReference type="InterPro" id="IPR028978">
    <property type="entry name" value="Chorismate_lyase_/UTRA_dom_sf"/>
</dbReference>
<organism evidence="5 6">
    <name type="scientific">Seohaeicola zhoushanensis</name>
    <dbReference type="NCBI Taxonomy" id="1569283"/>
    <lineage>
        <taxon>Bacteria</taxon>
        <taxon>Pseudomonadati</taxon>
        <taxon>Pseudomonadota</taxon>
        <taxon>Alphaproteobacteria</taxon>
        <taxon>Rhodobacterales</taxon>
        <taxon>Roseobacteraceae</taxon>
        <taxon>Seohaeicola</taxon>
    </lineage>
</organism>
<protein>
    <recommendedName>
        <fullName evidence="4">HTH gntR-type domain-containing protein</fullName>
    </recommendedName>
</protein>
<accession>A0A8J3GZA2</accession>
<name>A0A8J3GZA2_9RHOB</name>
<dbReference type="SMART" id="SM00866">
    <property type="entry name" value="UTRA"/>
    <property type="match status" value="1"/>
</dbReference>
<dbReference type="Proteomes" id="UP000626220">
    <property type="component" value="Unassembled WGS sequence"/>
</dbReference>
<dbReference type="Pfam" id="PF00392">
    <property type="entry name" value="GntR"/>
    <property type="match status" value="1"/>
</dbReference>
<proteinExistence type="predicted"/>
<comment type="caution">
    <text evidence="5">The sequence shown here is derived from an EMBL/GenBank/DDBJ whole genome shotgun (WGS) entry which is preliminary data.</text>
</comment>
<dbReference type="GO" id="GO:0003677">
    <property type="term" value="F:DNA binding"/>
    <property type="evidence" value="ECO:0007669"/>
    <property type="project" value="UniProtKB-KW"/>
</dbReference>
<dbReference type="PRINTS" id="PR00035">
    <property type="entry name" value="HTHGNTR"/>
</dbReference>
<gene>
    <name evidence="5" type="ORF">GCM10017056_36760</name>
</gene>
<evidence type="ECO:0000256" key="2">
    <source>
        <dbReference type="ARBA" id="ARBA00023125"/>
    </source>
</evidence>
<dbReference type="InterPro" id="IPR011663">
    <property type="entry name" value="UTRA"/>
</dbReference>
<dbReference type="PROSITE" id="PS50949">
    <property type="entry name" value="HTH_GNTR"/>
    <property type="match status" value="1"/>
</dbReference>
<dbReference type="InterPro" id="IPR000524">
    <property type="entry name" value="Tscrpt_reg_HTH_GntR"/>
</dbReference>
<dbReference type="Gene3D" id="1.10.10.10">
    <property type="entry name" value="Winged helix-like DNA-binding domain superfamily/Winged helix DNA-binding domain"/>
    <property type="match status" value="1"/>
</dbReference>
<dbReference type="Gene3D" id="3.40.1410.10">
    <property type="entry name" value="Chorismate lyase-like"/>
    <property type="match status" value="1"/>
</dbReference>
<dbReference type="SUPFAM" id="SSF46785">
    <property type="entry name" value="Winged helix' DNA-binding domain"/>
    <property type="match status" value="1"/>
</dbReference>
<reference evidence="5" key="2">
    <citation type="submission" date="2020-09" db="EMBL/GenBank/DDBJ databases">
        <authorList>
            <person name="Sun Q."/>
            <person name="Kim S."/>
        </authorList>
    </citation>
    <scope>NUCLEOTIDE SEQUENCE</scope>
    <source>
        <strain evidence="5">KCTC 42650</strain>
    </source>
</reference>
<evidence type="ECO:0000256" key="1">
    <source>
        <dbReference type="ARBA" id="ARBA00023015"/>
    </source>
</evidence>
<dbReference type="EMBL" id="BNCJ01000013">
    <property type="protein sequence ID" value="GHF62060.1"/>
    <property type="molecule type" value="Genomic_DNA"/>
</dbReference>
<sequence>MTLYAQLADIFRRKIVAGEWAQNEPIPTLEELAKQYDVARVTARQAIQMLSAEGLLSSHRGRRTTVTYELKNQPVFLSVGSVERDTPDFKLRIYSSQPGLPDRADAFFGKLAGEYQHIHKIDMDAGAAYSVSHNFIAQSLYQRFPEGAEQRIKVARLVSDYGRDFVAIWKEKVTVGMSDEEESLLLGCALHSPVARITRICTDVEGKILYLGKLCYLGSRYETQRDITHLLKT</sequence>
<dbReference type="Pfam" id="PF07702">
    <property type="entry name" value="UTRA"/>
    <property type="match status" value="1"/>
</dbReference>
<evidence type="ECO:0000313" key="6">
    <source>
        <dbReference type="Proteomes" id="UP000626220"/>
    </source>
</evidence>
<dbReference type="SUPFAM" id="SSF64288">
    <property type="entry name" value="Chorismate lyase-like"/>
    <property type="match status" value="1"/>
</dbReference>
<dbReference type="AlphaFoldDB" id="A0A8J3GZA2"/>
<evidence type="ECO:0000256" key="3">
    <source>
        <dbReference type="ARBA" id="ARBA00023163"/>
    </source>
</evidence>
<dbReference type="CDD" id="cd07377">
    <property type="entry name" value="WHTH_GntR"/>
    <property type="match status" value="1"/>
</dbReference>
<dbReference type="InterPro" id="IPR050679">
    <property type="entry name" value="Bact_HTH_transcr_reg"/>
</dbReference>
<keyword evidence="6" id="KW-1185">Reference proteome</keyword>